<keyword evidence="3" id="KW-1003">Cell membrane</keyword>
<evidence type="ECO:0000256" key="5">
    <source>
        <dbReference type="ARBA" id="ARBA00022741"/>
    </source>
</evidence>
<keyword evidence="4" id="KW-0997">Cell inner membrane</keyword>
<comment type="similarity">
    <text evidence="1">Belongs to the ABC transporter superfamily.</text>
</comment>
<accession>A0A378QCH9</accession>
<keyword evidence="11" id="KW-1185">Reference proteome</keyword>
<evidence type="ECO:0000259" key="9">
    <source>
        <dbReference type="PROSITE" id="PS50893"/>
    </source>
</evidence>
<dbReference type="PROSITE" id="PS50893">
    <property type="entry name" value="ABC_TRANSPORTER_2"/>
    <property type="match status" value="1"/>
</dbReference>
<dbReference type="GO" id="GO:0016887">
    <property type="term" value="F:ATP hydrolysis activity"/>
    <property type="evidence" value="ECO:0007669"/>
    <property type="project" value="InterPro"/>
</dbReference>
<reference evidence="10 11" key="1">
    <citation type="submission" date="2018-06" db="EMBL/GenBank/DDBJ databases">
        <authorList>
            <consortium name="Pathogen Informatics"/>
            <person name="Doyle S."/>
        </authorList>
    </citation>
    <scope>NUCLEOTIDE SEQUENCE [LARGE SCALE GENOMIC DNA]</scope>
    <source>
        <strain evidence="10 11">NCTC10465</strain>
    </source>
</reference>
<evidence type="ECO:0000313" key="11">
    <source>
        <dbReference type="Proteomes" id="UP000255230"/>
    </source>
</evidence>
<keyword evidence="10" id="KW-0378">Hydrolase</keyword>
<dbReference type="SUPFAM" id="SSF52540">
    <property type="entry name" value="P-loop containing nucleoside triphosphate hydrolases"/>
    <property type="match status" value="1"/>
</dbReference>
<evidence type="ECO:0000256" key="3">
    <source>
        <dbReference type="ARBA" id="ARBA00022475"/>
    </source>
</evidence>
<dbReference type="PANTHER" id="PTHR42788:SF18">
    <property type="entry name" value="TAURINE IMPORT ATP-BINDING PROTEIN TAUB"/>
    <property type="match status" value="1"/>
</dbReference>
<dbReference type="AlphaFoldDB" id="A0A378QCH9"/>
<evidence type="ECO:0000313" key="10">
    <source>
        <dbReference type="EMBL" id="STY97898.1"/>
    </source>
</evidence>
<keyword evidence="7" id="KW-1278">Translocase</keyword>
<dbReference type="GO" id="GO:0005524">
    <property type="term" value="F:ATP binding"/>
    <property type="evidence" value="ECO:0007669"/>
    <property type="project" value="UniProtKB-KW"/>
</dbReference>
<dbReference type="GeneID" id="35779062"/>
<dbReference type="PANTHER" id="PTHR42788">
    <property type="entry name" value="TAURINE IMPORT ATP-BINDING PROTEIN-RELATED"/>
    <property type="match status" value="1"/>
</dbReference>
<dbReference type="EC" id="3.6.3.-" evidence="10"/>
<evidence type="ECO:0000256" key="7">
    <source>
        <dbReference type="ARBA" id="ARBA00022967"/>
    </source>
</evidence>
<evidence type="ECO:0000256" key="6">
    <source>
        <dbReference type="ARBA" id="ARBA00022840"/>
    </source>
</evidence>
<organism evidence="10 11">
    <name type="scientific">Faucicola osloensis</name>
    <name type="common">Moraxella osloensis</name>
    <dbReference type="NCBI Taxonomy" id="34062"/>
    <lineage>
        <taxon>Bacteria</taxon>
        <taxon>Pseudomonadati</taxon>
        <taxon>Pseudomonadota</taxon>
        <taxon>Gammaproteobacteria</taxon>
        <taxon>Moraxellales</taxon>
        <taxon>Moraxellaceae</taxon>
        <taxon>Faucicola</taxon>
    </lineage>
</organism>
<gene>
    <name evidence="10" type="primary">cmpD</name>
    <name evidence="10" type="ORF">NCTC10465_01691</name>
</gene>
<keyword evidence="5" id="KW-0547">Nucleotide-binding</keyword>
<sequence length="259" mass="28503">MSGLVIENLSVQYPTTQSNSHPTLALDKVNLSLAAQSFCVVLGASGCGKSTLLNSIAGFIPVTQGALSLDGQAITKPSVDRAVVFQNHALFPWLNVADNVSFAGKLAGVDAKTQAKQTEQILQWVGLEHAADKSIWELSGGMQQRVGIARVLASKAKMLLLDEPFAALDAFMRESMQELLLNIWQQSKRQILLISHDIEEALFLATDLVVMGQGKILHHYQPTFSQRFAQGQSTRSIKSDREFIEWREQLFQQIVAGRI</sequence>
<evidence type="ECO:0000256" key="2">
    <source>
        <dbReference type="ARBA" id="ARBA00022448"/>
    </source>
</evidence>
<evidence type="ECO:0000256" key="8">
    <source>
        <dbReference type="ARBA" id="ARBA00023136"/>
    </source>
</evidence>
<protein>
    <submittedName>
        <fullName evidence="10">Bicarbonate transport ATP-binding protein CmpD</fullName>
        <ecNumber evidence="10">3.6.3.-</ecNumber>
    </submittedName>
</protein>
<evidence type="ECO:0000256" key="1">
    <source>
        <dbReference type="ARBA" id="ARBA00005417"/>
    </source>
</evidence>
<dbReference type="InterPro" id="IPR050166">
    <property type="entry name" value="ABC_transporter_ATP-bind"/>
</dbReference>
<name>A0A378QCH9_FAUOS</name>
<keyword evidence="2" id="KW-0813">Transport</keyword>
<dbReference type="SMART" id="SM00382">
    <property type="entry name" value="AAA"/>
    <property type="match status" value="1"/>
</dbReference>
<dbReference type="InterPro" id="IPR017871">
    <property type="entry name" value="ABC_transporter-like_CS"/>
</dbReference>
<dbReference type="EMBL" id="UGPY01000001">
    <property type="protein sequence ID" value="STY97898.1"/>
    <property type="molecule type" value="Genomic_DNA"/>
</dbReference>
<keyword evidence="6 10" id="KW-0067">ATP-binding</keyword>
<dbReference type="InterPro" id="IPR003439">
    <property type="entry name" value="ABC_transporter-like_ATP-bd"/>
</dbReference>
<evidence type="ECO:0000256" key="4">
    <source>
        <dbReference type="ARBA" id="ARBA00022519"/>
    </source>
</evidence>
<dbReference type="Proteomes" id="UP000255230">
    <property type="component" value="Unassembled WGS sequence"/>
</dbReference>
<dbReference type="Pfam" id="PF00005">
    <property type="entry name" value="ABC_tran"/>
    <property type="match status" value="1"/>
</dbReference>
<proteinExistence type="inferred from homology"/>
<dbReference type="RefSeq" id="WP_082741461.1">
    <property type="nucleotide sequence ID" value="NZ_CBCRZU010000002.1"/>
</dbReference>
<feature type="domain" description="ABC transporter" evidence="9">
    <location>
        <begin position="4"/>
        <end position="238"/>
    </location>
</feature>
<dbReference type="InterPro" id="IPR003593">
    <property type="entry name" value="AAA+_ATPase"/>
</dbReference>
<dbReference type="PROSITE" id="PS00211">
    <property type="entry name" value="ABC_TRANSPORTER_1"/>
    <property type="match status" value="1"/>
</dbReference>
<dbReference type="Gene3D" id="3.40.50.300">
    <property type="entry name" value="P-loop containing nucleotide triphosphate hydrolases"/>
    <property type="match status" value="1"/>
</dbReference>
<dbReference type="InterPro" id="IPR027417">
    <property type="entry name" value="P-loop_NTPase"/>
</dbReference>
<keyword evidence="8" id="KW-0472">Membrane</keyword>
<dbReference type="CDD" id="cd03293">
    <property type="entry name" value="ABC_NrtD_SsuB_transporters"/>
    <property type="match status" value="1"/>
</dbReference>